<dbReference type="InParanoid" id="E4UNH4"/>
<dbReference type="PANTHER" id="PTHR23507">
    <property type="entry name" value="ZGC:174356"/>
    <property type="match status" value="1"/>
</dbReference>
<dbReference type="HOGENOM" id="CLU_013756_2_1_1"/>
<dbReference type="Proteomes" id="UP000002669">
    <property type="component" value="Unassembled WGS sequence"/>
</dbReference>
<proteinExistence type="predicted"/>
<feature type="region of interest" description="Disordered" evidence="5">
    <location>
        <begin position="1"/>
        <end position="22"/>
    </location>
</feature>
<sequence length="516" mass="56054">MDERTSLLQTSNSSTTAFDGASSSESNRRVWYFPPYSNKWIAEAYKIWKIPLLCYAFALAVDMADVVRLTPKTQLFETVICNEYYGSNLASMMPQSAMNNPCKGSEVQSRLANLKARLKIIENIFALMLAIPFGNLANQKGRVFVLALGTVGQMLSEVWILIVSLARGAIPYGSIYLSSVLKSAGGGGIVISAVGHTLLSDVVPSDRRAQAFLYLASALLITEMLAPVLASVLMQNWSVYAPLGLGLVFELIGGAVLFIIPETLKRIQEREDPELNEASDDASDAGRGISSFWPVVKTGIKHVIAPFILVWRTIKANRNILVVATSFLVTSLGRNMLEFLIQYTSKRFGWTLAEANYLISFRAAVNLVLFLVILPVLTRFLTNRGMQPTQMDLWIARVSSIFSIIGSLMMGLSPSPGLLILSLLLFTFSFGFHPAIKSYAASLVSPNDVATLYASFAVISIIGELAASPLIAATFSMGLNIGGMAIGLPFFVAAVLFLACVIGSFCARMPNSYGEL</sequence>
<feature type="transmembrane region" description="Helical" evidence="6">
    <location>
        <begin position="143"/>
        <end position="163"/>
    </location>
</feature>
<feature type="transmembrane region" description="Helical" evidence="6">
    <location>
        <begin position="357"/>
        <end position="381"/>
    </location>
</feature>
<dbReference type="eggNOG" id="ENOG502QWBF">
    <property type="taxonomic scope" value="Eukaryota"/>
</dbReference>
<keyword evidence="3 6" id="KW-1133">Transmembrane helix</keyword>
<feature type="transmembrane region" description="Helical" evidence="6">
    <location>
        <begin position="175"/>
        <end position="199"/>
    </location>
</feature>
<accession>E4UNH4</accession>
<dbReference type="GeneID" id="10030370"/>
<keyword evidence="2 6" id="KW-0812">Transmembrane</keyword>
<evidence type="ECO:0000256" key="5">
    <source>
        <dbReference type="SAM" id="MobiDB-lite"/>
    </source>
</evidence>
<evidence type="ECO:0000256" key="3">
    <source>
        <dbReference type="ARBA" id="ARBA00022989"/>
    </source>
</evidence>
<evidence type="ECO:0000256" key="6">
    <source>
        <dbReference type="SAM" id="Phobius"/>
    </source>
</evidence>
<dbReference type="OrthoDB" id="194139at2759"/>
<comment type="subcellular location">
    <subcellularLocation>
        <location evidence="1">Membrane</location>
        <topology evidence="1">Multi-pass membrane protein</topology>
    </subcellularLocation>
</comment>
<dbReference type="EMBL" id="DS989823">
    <property type="protein sequence ID" value="EFQ99582.1"/>
    <property type="molecule type" value="Genomic_DNA"/>
</dbReference>
<evidence type="ECO:0000256" key="1">
    <source>
        <dbReference type="ARBA" id="ARBA00004141"/>
    </source>
</evidence>
<dbReference type="GO" id="GO:0016020">
    <property type="term" value="C:membrane"/>
    <property type="evidence" value="ECO:0007669"/>
    <property type="project" value="UniProtKB-SubCell"/>
</dbReference>
<evidence type="ECO:0000313" key="7">
    <source>
        <dbReference type="EMBL" id="EFQ99582.1"/>
    </source>
</evidence>
<feature type="compositionally biased region" description="Low complexity" evidence="5">
    <location>
        <begin position="1"/>
        <end position="16"/>
    </location>
</feature>
<dbReference type="Gene3D" id="1.20.1250.20">
    <property type="entry name" value="MFS general substrate transporter like domains"/>
    <property type="match status" value="1"/>
</dbReference>
<keyword evidence="4 6" id="KW-0472">Membrane</keyword>
<feature type="transmembrane region" description="Helical" evidence="6">
    <location>
        <begin position="393"/>
        <end position="412"/>
    </location>
</feature>
<evidence type="ECO:0008006" key="9">
    <source>
        <dbReference type="Google" id="ProtNLM"/>
    </source>
</evidence>
<evidence type="ECO:0000313" key="8">
    <source>
        <dbReference type="Proteomes" id="UP000002669"/>
    </source>
</evidence>
<dbReference type="PANTHER" id="PTHR23507:SF1">
    <property type="entry name" value="FI18259P1-RELATED"/>
    <property type="match status" value="1"/>
</dbReference>
<feature type="transmembrane region" description="Helical" evidence="6">
    <location>
        <begin position="320"/>
        <end position="337"/>
    </location>
</feature>
<name>E4UNH4_ARTGP</name>
<dbReference type="AlphaFoldDB" id="E4UNH4"/>
<dbReference type="InterPro" id="IPR036259">
    <property type="entry name" value="MFS_trans_sf"/>
</dbReference>
<feature type="transmembrane region" description="Helical" evidence="6">
    <location>
        <begin position="418"/>
        <end position="440"/>
    </location>
</feature>
<feature type="transmembrane region" description="Helical" evidence="6">
    <location>
        <begin position="481"/>
        <end position="507"/>
    </location>
</feature>
<organism evidence="8">
    <name type="scientific">Arthroderma gypseum (strain ATCC MYA-4604 / CBS 118893)</name>
    <name type="common">Microsporum gypseum</name>
    <dbReference type="NCBI Taxonomy" id="535722"/>
    <lineage>
        <taxon>Eukaryota</taxon>
        <taxon>Fungi</taxon>
        <taxon>Dikarya</taxon>
        <taxon>Ascomycota</taxon>
        <taxon>Pezizomycotina</taxon>
        <taxon>Eurotiomycetes</taxon>
        <taxon>Eurotiomycetidae</taxon>
        <taxon>Onygenales</taxon>
        <taxon>Arthrodermataceae</taxon>
        <taxon>Nannizzia</taxon>
    </lineage>
</organism>
<dbReference type="VEuPathDB" id="FungiDB:MGYG_02594"/>
<reference evidence="8" key="1">
    <citation type="journal article" date="2012" name="MBio">
        <title>Comparative genome analysis of Trichophyton rubrum and related dermatophytes reveals candidate genes involved in infection.</title>
        <authorList>
            <person name="Martinez D.A."/>
            <person name="Oliver B.G."/>
            <person name="Graeser Y."/>
            <person name="Goldberg J.M."/>
            <person name="Li W."/>
            <person name="Martinez-Rossi N.M."/>
            <person name="Monod M."/>
            <person name="Shelest E."/>
            <person name="Barton R.C."/>
            <person name="Birch E."/>
            <person name="Brakhage A.A."/>
            <person name="Chen Z."/>
            <person name="Gurr S.J."/>
            <person name="Heiman D."/>
            <person name="Heitman J."/>
            <person name="Kosti I."/>
            <person name="Rossi A."/>
            <person name="Saif S."/>
            <person name="Samalova M."/>
            <person name="Saunders C.W."/>
            <person name="Shea T."/>
            <person name="Summerbell R.C."/>
            <person name="Xu J."/>
            <person name="Young S."/>
            <person name="Zeng Q."/>
            <person name="Birren B.W."/>
            <person name="Cuomo C.A."/>
            <person name="White T.C."/>
        </authorList>
    </citation>
    <scope>NUCLEOTIDE SEQUENCE [LARGE SCALE GENOMIC DNA]</scope>
    <source>
        <strain evidence="8">ATCC MYA-4604 / CBS 118893</strain>
    </source>
</reference>
<feature type="transmembrane region" description="Helical" evidence="6">
    <location>
        <begin position="239"/>
        <end position="260"/>
    </location>
</feature>
<dbReference type="Pfam" id="PF07690">
    <property type="entry name" value="MFS_1"/>
    <property type="match status" value="1"/>
</dbReference>
<feature type="transmembrane region" description="Helical" evidence="6">
    <location>
        <begin position="211"/>
        <end position="233"/>
    </location>
</feature>
<dbReference type="InterPro" id="IPR011701">
    <property type="entry name" value="MFS"/>
</dbReference>
<feature type="transmembrane region" description="Helical" evidence="6">
    <location>
        <begin position="452"/>
        <end position="475"/>
    </location>
</feature>
<gene>
    <name evidence="7" type="ORF">MGYG_02594</name>
</gene>
<dbReference type="GO" id="GO:0022857">
    <property type="term" value="F:transmembrane transporter activity"/>
    <property type="evidence" value="ECO:0007669"/>
    <property type="project" value="InterPro"/>
</dbReference>
<evidence type="ECO:0000256" key="2">
    <source>
        <dbReference type="ARBA" id="ARBA00022692"/>
    </source>
</evidence>
<dbReference type="RefSeq" id="XP_003175065.1">
    <property type="nucleotide sequence ID" value="XM_003175017.1"/>
</dbReference>
<evidence type="ECO:0000256" key="4">
    <source>
        <dbReference type="ARBA" id="ARBA00023136"/>
    </source>
</evidence>
<dbReference type="SUPFAM" id="SSF103473">
    <property type="entry name" value="MFS general substrate transporter"/>
    <property type="match status" value="1"/>
</dbReference>
<keyword evidence="8" id="KW-1185">Reference proteome</keyword>
<dbReference type="OMA" id="IRPCATH"/>
<protein>
    <recommendedName>
        <fullName evidence="9">Major facilitator superfamily (MFS) profile domain-containing protein</fullName>
    </recommendedName>
</protein>